<evidence type="ECO:0000256" key="4">
    <source>
        <dbReference type="ARBA" id="ARBA00022701"/>
    </source>
</evidence>
<organism evidence="8 9">
    <name type="scientific">Capsicum annuum</name>
    <name type="common">Capsicum pepper</name>
    <dbReference type="NCBI Taxonomy" id="4072"/>
    <lineage>
        <taxon>Eukaryota</taxon>
        <taxon>Viridiplantae</taxon>
        <taxon>Streptophyta</taxon>
        <taxon>Embryophyta</taxon>
        <taxon>Tracheophyta</taxon>
        <taxon>Spermatophyta</taxon>
        <taxon>Magnoliopsida</taxon>
        <taxon>eudicotyledons</taxon>
        <taxon>Gunneridae</taxon>
        <taxon>Pentapetalae</taxon>
        <taxon>asterids</taxon>
        <taxon>lamiids</taxon>
        <taxon>Solanales</taxon>
        <taxon>Solanaceae</taxon>
        <taxon>Solanoideae</taxon>
        <taxon>Capsiceae</taxon>
        <taxon>Capsicum</taxon>
    </lineage>
</organism>
<dbReference type="Proteomes" id="UP000222542">
    <property type="component" value="Unassembled WGS sequence"/>
</dbReference>
<gene>
    <name evidence="8" type="ORF">T459_11990</name>
</gene>
<dbReference type="Gramene" id="PHT83547">
    <property type="protein sequence ID" value="PHT83547"/>
    <property type="gene ID" value="T459_11990"/>
</dbReference>
<comment type="caution">
    <text evidence="8">The sequence shown here is derived from an EMBL/GenBank/DDBJ whole genome shotgun (WGS) entry which is preliminary data.</text>
</comment>
<keyword evidence="9" id="KW-1185">Reference proteome</keyword>
<dbReference type="Pfam" id="PF06886">
    <property type="entry name" value="TPX2"/>
    <property type="match status" value="1"/>
</dbReference>
<name>A0A2G2ZNI2_CAPAN</name>
<evidence type="ECO:0000256" key="2">
    <source>
        <dbReference type="ARBA" id="ARBA00005885"/>
    </source>
</evidence>
<feature type="compositionally biased region" description="Polar residues" evidence="6">
    <location>
        <begin position="179"/>
        <end position="199"/>
    </location>
</feature>
<feature type="domain" description="TPX2 C-terminal" evidence="7">
    <location>
        <begin position="2"/>
        <end position="59"/>
    </location>
</feature>
<dbReference type="AlphaFoldDB" id="A0A2G2ZNI2"/>
<evidence type="ECO:0000259" key="7">
    <source>
        <dbReference type="Pfam" id="PF06886"/>
    </source>
</evidence>
<dbReference type="PANTHER" id="PTHR47067:SF6">
    <property type="entry name" value="PROTEIN WVD2-LIKE 7"/>
    <property type="match status" value="1"/>
</dbReference>
<feature type="region of interest" description="Disordered" evidence="6">
    <location>
        <begin position="1"/>
        <end position="26"/>
    </location>
</feature>
<protein>
    <recommendedName>
        <fullName evidence="7">TPX2 C-terminal domain-containing protein</fullName>
    </recommendedName>
</protein>
<dbReference type="EMBL" id="AYRZ02000004">
    <property type="protein sequence ID" value="PHT83547.1"/>
    <property type="molecule type" value="Genomic_DNA"/>
</dbReference>
<dbReference type="GO" id="GO:0009737">
    <property type="term" value="P:response to abscisic acid"/>
    <property type="evidence" value="ECO:0000318"/>
    <property type="project" value="GO_Central"/>
</dbReference>
<accession>A0A2G2ZNI2</accession>
<dbReference type="PANTHER" id="PTHR47067">
    <property type="entry name" value="TPX2 (TARGETING PROTEIN FOR XKLP2) PROTEIN FAMILY-RELATED"/>
    <property type="match status" value="1"/>
</dbReference>
<feature type="region of interest" description="Disordered" evidence="6">
    <location>
        <begin position="42"/>
        <end position="62"/>
    </location>
</feature>
<reference evidence="8 9" key="2">
    <citation type="journal article" date="2017" name="Genome Biol.">
        <title>New reference genome sequences of hot pepper reveal the massive evolution of plant disease-resistance genes by retroduplication.</title>
        <authorList>
            <person name="Kim S."/>
            <person name="Park J."/>
            <person name="Yeom S.I."/>
            <person name="Kim Y.M."/>
            <person name="Seo E."/>
            <person name="Kim K.T."/>
            <person name="Kim M.S."/>
            <person name="Lee J.M."/>
            <person name="Cheong K."/>
            <person name="Shin H.S."/>
            <person name="Kim S.B."/>
            <person name="Han K."/>
            <person name="Lee J."/>
            <person name="Park M."/>
            <person name="Lee H.A."/>
            <person name="Lee H.Y."/>
            <person name="Lee Y."/>
            <person name="Oh S."/>
            <person name="Lee J.H."/>
            <person name="Choi E."/>
            <person name="Choi E."/>
            <person name="Lee S.E."/>
            <person name="Jeon J."/>
            <person name="Kim H."/>
            <person name="Choi G."/>
            <person name="Song H."/>
            <person name="Lee J."/>
            <person name="Lee S.C."/>
            <person name="Kwon J.K."/>
            <person name="Lee H.Y."/>
            <person name="Koo N."/>
            <person name="Hong Y."/>
            <person name="Kim R.W."/>
            <person name="Kang W.H."/>
            <person name="Huh J.H."/>
            <person name="Kang B.C."/>
            <person name="Yang T.J."/>
            <person name="Lee Y.H."/>
            <person name="Bennetzen J.L."/>
            <person name="Choi D."/>
        </authorList>
    </citation>
    <scope>NUCLEOTIDE SEQUENCE [LARGE SCALE GENOMIC DNA]</scope>
    <source>
        <strain evidence="9">cv. CM334</strain>
    </source>
</reference>
<comment type="subcellular location">
    <subcellularLocation>
        <location evidence="1">Cytoplasm</location>
        <location evidence="1">Cytoskeleton</location>
    </subcellularLocation>
</comment>
<feature type="region of interest" description="Disordered" evidence="6">
    <location>
        <begin position="179"/>
        <end position="219"/>
    </location>
</feature>
<dbReference type="GO" id="GO:0055028">
    <property type="term" value="C:cortical microtubule"/>
    <property type="evidence" value="ECO:0000318"/>
    <property type="project" value="GO_Central"/>
</dbReference>
<keyword evidence="5" id="KW-0206">Cytoskeleton</keyword>
<reference evidence="8 9" key="1">
    <citation type="journal article" date="2014" name="Nat. Genet.">
        <title>Genome sequence of the hot pepper provides insights into the evolution of pungency in Capsicum species.</title>
        <authorList>
            <person name="Kim S."/>
            <person name="Park M."/>
            <person name="Yeom S.I."/>
            <person name="Kim Y.M."/>
            <person name="Lee J.M."/>
            <person name="Lee H.A."/>
            <person name="Seo E."/>
            <person name="Choi J."/>
            <person name="Cheong K."/>
            <person name="Kim K.T."/>
            <person name="Jung K."/>
            <person name="Lee G.W."/>
            <person name="Oh S.K."/>
            <person name="Bae C."/>
            <person name="Kim S.B."/>
            <person name="Lee H.Y."/>
            <person name="Kim S.Y."/>
            <person name="Kim M.S."/>
            <person name="Kang B.C."/>
            <person name="Jo Y.D."/>
            <person name="Yang H.B."/>
            <person name="Jeong H.J."/>
            <person name="Kang W.H."/>
            <person name="Kwon J.K."/>
            <person name="Shin C."/>
            <person name="Lim J.Y."/>
            <person name="Park J.H."/>
            <person name="Huh J.H."/>
            <person name="Kim J.S."/>
            <person name="Kim B.D."/>
            <person name="Cohen O."/>
            <person name="Paran I."/>
            <person name="Suh M.C."/>
            <person name="Lee S.B."/>
            <person name="Kim Y.K."/>
            <person name="Shin Y."/>
            <person name="Noh S.J."/>
            <person name="Park J."/>
            <person name="Seo Y.S."/>
            <person name="Kwon S.Y."/>
            <person name="Kim H.A."/>
            <person name="Park J.M."/>
            <person name="Kim H.J."/>
            <person name="Choi S.B."/>
            <person name="Bosland P.W."/>
            <person name="Reeves G."/>
            <person name="Jo S.H."/>
            <person name="Lee B.W."/>
            <person name="Cho H.T."/>
            <person name="Choi H.S."/>
            <person name="Lee M.S."/>
            <person name="Yu Y."/>
            <person name="Do Choi Y."/>
            <person name="Park B.S."/>
            <person name="van Deynze A."/>
            <person name="Ashrafi H."/>
            <person name="Hill T."/>
            <person name="Kim W.T."/>
            <person name="Pai H.S."/>
            <person name="Ahn H.K."/>
            <person name="Yeam I."/>
            <person name="Giovannoni J.J."/>
            <person name="Rose J.K."/>
            <person name="Sorensen I."/>
            <person name="Lee S.J."/>
            <person name="Kim R.W."/>
            <person name="Choi I.Y."/>
            <person name="Choi B.S."/>
            <person name="Lim J.S."/>
            <person name="Lee Y.H."/>
            <person name="Choi D."/>
        </authorList>
    </citation>
    <scope>NUCLEOTIDE SEQUENCE [LARGE SCALE GENOMIC DNA]</scope>
    <source>
        <strain evidence="9">cv. CM334</strain>
    </source>
</reference>
<evidence type="ECO:0000313" key="8">
    <source>
        <dbReference type="EMBL" id="PHT83547.1"/>
    </source>
</evidence>
<evidence type="ECO:0000256" key="6">
    <source>
        <dbReference type="SAM" id="MobiDB-lite"/>
    </source>
</evidence>
<dbReference type="SMR" id="A0A2G2ZNI2"/>
<evidence type="ECO:0000256" key="3">
    <source>
        <dbReference type="ARBA" id="ARBA00022490"/>
    </source>
</evidence>
<comment type="similarity">
    <text evidence="2">Belongs to the TPX2 family.</text>
</comment>
<sequence length="272" mass="30840">MNIEEKVHAKEEETRQLQTRTQEKKEAEIKQLWRNLNFKANPMPAFYREPDHRSEKPSTEEQPIARKIVTSRASCIEKFSHRLYQSVNRKRKKQRSNSYGEISISKQIPCLPFTELASKTKSQSRPSTAAGARATSATENTICCLRAEVYNRCSTNEHLNMADSPQVLEVTIHPSAELSDNSVPSAVTSKTSKQTQLNRTVAPKREQEKRQVANSPRLRTSYSIRSNKDFKDKEKTKVLARRTGNHATRKDVRSMDLSHSARVGCLAVGVAS</sequence>
<evidence type="ECO:0000313" key="9">
    <source>
        <dbReference type="Proteomes" id="UP000222542"/>
    </source>
</evidence>
<keyword evidence="3" id="KW-0963">Cytoplasm</keyword>
<dbReference type="InterPro" id="IPR044216">
    <property type="entry name" value="WDL7"/>
</dbReference>
<proteinExistence type="inferred from homology"/>
<dbReference type="STRING" id="4072.A0A2G2ZNI2"/>
<dbReference type="InterPro" id="IPR027329">
    <property type="entry name" value="TPX2_C"/>
</dbReference>
<keyword evidence="4" id="KW-0493">Microtubule</keyword>
<evidence type="ECO:0000256" key="5">
    <source>
        <dbReference type="ARBA" id="ARBA00023212"/>
    </source>
</evidence>
<feature type="compositionally biased region" description="Basic and acidic residues" evidence="6">
    <location>
        <begin position="48"/>
        <end position="59"/>
    </location>
</feature>
<evidence type="ECO:0000256" key="1">
    <source>
        <dbReference type="ARBA" id="ARBA00004245"/>
    </source>
</evidence>